<feature type="region of interest" description="Disordered" evidence="1">
    <location>
        <begin position="1"/>
        <end position="43"/>
    </location>
</feature>
<name>A0A3S2TLU5_9BURK</name>
<evidence type="ECO:0000313" key="4">
    <source>
        <dbReference type="Proteomes" id="UP000288178"/>
    </source>
</evidence>
<keyword evidence="4" id="KW-1185">Reference proteome</keyword>
<organism evidence="3 4">
    <name type="scientific">Rubrivivax albus</name>
    <dbReference type="NCBI Taxonomy" id="2499835"/>
    <lineage>
        <taxon>Bacteria</taxon>
        <taxon>Pseudomonadati</taxon>
        <taxon>Pseudomonadota</taxon>
        <taxon>Betaproteobacteria</taxon>
        <taxon>Burkholderiales</taxon>
        <taxon>Sphaerotilaceae</taxon>
        <taxon>Rubrivivax</taxon>
    </lineage>
</organism>
<evidence type="ECO:0000256" key="1">
    <source>
        <dbReference type="SAM" id="MobiDB-lite"/>
    </source>
</evidence>
<dbReference type="AlphaFoldDB" id="A0A3S2TLU5"/>
<evidence type="ECO:0000259" key="2">
    <source>
        <dbReference type="Pfam" id="PF13451"/>
    </source>
</evidence>
<gene>
    <name evidence="3" type="ORF">ENE75_24100</name>
</gene>
<comment type="caution">
    <text evidence="3">The sequence shown here is derived from an EMBL/GenBank/DDBJ whole genome shotgun (WGS) entry which is preliminary data.</text>
</comment>
<dbReference type="EMBL" id="SACT01000015">
    <property type="protein sequence ID" value="RVT47491.1"/>
    <property type="molecule type" value="Genomic_DNA"/>
</dbReference>
<dbReference type="OrthoDB" id="289270at2"/>
<feature type="domain" description="Probable zinc-binding" evidence="2">
    <location>
        <begin position="65"/>
        <end position="113"/>
    </location>
</feature>
<dbReference type="Proteomes" id="UP000288178">
    <property type="component" value="Unassembled WGS sequence"/>
</dbReference>
<dbReference type="RefSeq" id="WP_128201556.1">
    <property type="nucleotide sequence ID" value="NZ_SACT01000015.1"/>
</dbReference>
<sequence length="134" mass="15077">MKSGKQRKAELKANRVKRETTRPVLRGGEPRREVSGGTAPCNPHNLAPSNSFGLPEFAQRGYYMDVLFKCAGCEKEEVWSATRQKWWYEVAKGSVESKAKLCNACRRVERERKAQARRVHLEGVAAKLSKQSAA</sequence>
<feature type="compositionally biased region" description="Basic and acidic residues" evidence="1">
    <location>
        <begin position="7"/>
        <end position="21"/>
    </location>
</feature>
<reference evidence="3 4" key="1">
    <citation type="submission" date="2019-01" db="EMBL/GenBank/DDBJ databases">
        <authorList>
            <person name="Chen W.-M."/>
        </authorList>
    </citation>
    <scope>NUCLEOTIDE SEQUENCE [LARGE SCALE GENOMIC DNA]</scope>
    <source>
        <strain evidence="3 4">ICH-3</strain>
    </source>
</reference>
<protein>
    <recommendedName>
        <fullName evidence="2">Probable zinc-binding domain-containing protein</fullName>
    </recommendedName>
</protein>
<dbReference type="InterPro" id="IPR025306">
    <property type="entry name" value="Zn-bnd_dom_prob"/>
</dbReference>
<dbReference type="Pfam" id="PF13451">
    <property type="entry name" value="zf_Tbcl"/>
    <property type="match status" value="1"/>
</dbReference>
<accession>A0A3S2TLU5</accession>
<proteinExistence type="predicted"/>
<evidence type="ECO:0000313" key="3">
    <source>
        <dbReference type="EMBL" id="RVT47491.1"/>
    </source>
</evidence>